<feature type="compositionally biased region" description="Basic and acidic residues" evidence="1">
    <location>
        <begin position="573"/>
        <end position="585"/>
    </location>
</feature>
<protein>
    <submittedName>
        <fullName evidence="2">Jg26559 protein</fullName>
    </submittedName>
</protein>
<name>A0A8S4R2U1_9NEOP</name>
<feature type="compositionally biased region" description="Basic and acidic residues" evidence="1">
    <location>
        <begin position="555"/>
        <end position="566"/>
    </location>
</feature>
<proteinExistence type="predicted"/>
<keyword evidence="3" id="KW-1185">Reference proteome</keyword>
<evidence type="ECO:0000313" key="2">
    <source>
        <dbReference type="EMBL" id="CAH2227842.1"/>
    </source>
</evidence>
<organism evidence="2 3">
    <name type="scientific">Pararge aegeria aegeria</name>
    <dbReference type="NCBI Taxonomy" id="348720"/>
    <lineage>
        <taxon>Eukaryota</taxon>
        <taxon>Metazoa</taxon>
        <taxon>Ecdysozoa</taxon>
        <taxon>Arthropoda</taxon>
        <taxon>Hexapoda</taxon>
        <taxon>Insecta</taxon>
        <taxon>Pterygota</taxon>
        <taxon>Neoptera</taxon>
        <taxon>Endopterygota</taxon>
        <taxon>Lepidoptera</taxon>
        <taxon>Glossata</taxon>
        <taxon>Ditrysia</taxon>
        <taxon>Papilionoidea</taxon>
        <taxon>Nymphalidae</taxon>
        <taxon>Satyrinae</taxon>
        <taxon>Satyrini</taxon>
        <taxon>Parargina</taxon>
        <taxon>Pararge</taxon>
    </lineage>
</organism>
<dbReference type="AlphaFoldDB" id="A0A8S4R2U1"/>
<dbReference type="EMBL" id="CAKXAJ010023483">
    <property type="protein sequence ID" value="CAH2227842.1"/>
    <property type="molecule type" value="Genomic_DNA"/>
</dbReference>
<evidence type="ECO:0000313" key="3">
    <source>
        <dbReference type="Proteomes" id="UP000838756"/>
    </source>
</evidence>
<comment type="caution">
    <text evidence="2">The sequence shown here is derived from an EMBL/GenBank/DDBJ whole genome shotgun (WGS) entry which is preliminary data.</text>
</comment>
<feature type="region of interest" description="Disordered" evidence="1">
    <location>
        <begin position="505"/>
        <end position="587"/>
    </location>
</feature>
<feature type="compositionally biased region" description="Basic and acidic residues" evidence="1">
    <location>
        <begin position="505"/>
        <end position="539"/>
    </location>
</feature>
<feature type="region of interest" description="Disordered" evidence="1">
    <location>
        <begin position="1"/>
        <end position="26"/>
    </location>
</feature>
<reference evidence="2" key="1">
    <citation type="submission" date="2022-03" db="EMBL/GenBank/DDBJ databases">
        <authorList>
            <person name="Lindestad O."/>
        </authorList>
    </citation>
    <scope>NUCLEOTIDE SEQUENCE</scope>
</reference>
<feature type="region of interest" description="Disordered" evidence="1">
    <location>
        <begin position="604"/>
        <end position="647"/>
    </location>
</feature>
<accession>A0A8S4R2U1</accession>
<feature type="region of interest" description="Disordered" evidence="1">
    <location>
        <begin position="73"/>
        <end position="109"/>
    </location>
</feature>
<feature type="compositionally biased region" description="Polar residues" evidence="1">
    <location>
        <begin position="14"/>
        <end position="26"/>
    </location>
</feature>
<gene>
    <name evidence="2" type="primary">jg26559</name>
    <name evidence="2" type="ORF">PAEG_LOCUS8086</name>
</gene>
<feature type="compositionally biased region" description="Basic and acidic residues" evidence="1">
    <location>
        <begin position="626"/>
        <end position="647"/>
    </location>
</feature>
<feature type="compositionally biased region" description="Basic and acidic residues" evidence="1">
    <location>
        <begin position="604"/>
        <end position="613"/>
    </location>
</feature>
<feature type="non-terminal residue" evidence="2">
    <location>
        <position position="1"/>
    </location>
</feature>
<sequence length="647" mass="74843">SRKQITQRSHEQKSIVSNLETEGTDISTSTILHQTTEESNILKLQNIENVQTRQVPWRKTRVASLSITDEQTLETKHWRKPRREEDSSLITDQTDGTETESDVRHVRLQSKSRPDLKPLYFDKSYVTEDSTILDVSKEDESIVKKSVKKETGPDDYQDKQVKEQVPWTQEAIKLRRTKVEKTPIAKEKFEDVSLKPVRKSSLQKTETVLLEDSLTSLEDTVILKVADVESSVQLKRKKEILPKTKDSDIITSRLLHQTTEETNLLDLKQTEDILDKQTVRDKQDLKPSEKQTQEKVPWTQESIKLRPTKVEKAPIAKEKFEDVELKPLRRSSLLKTETVLIEDSITAIEDTVILKVTDDKSIEQIKTLEAEKPSEEQQEPVSWRVGKRRPKEETSLAEIDLKPVMKPKVPEEEKPQEVKLKPVKKVQPEDTSVEEVVLKPVRKQQVPEEKMPDVKLKPVRKEKPTVELQPEEVSWRMGKRRPKEEPLLSEVDLKPISIAKVPAEEKPEEVKLKPVKKAHEEEMPQEVKLEPVRKEKPSEDQQTEEVSWRVGKRRPKEEPTAEEVHLKTIPKSKAPEEENPDELKLKPVKKVNLQEEINEEVKLKPVKKVKPEELPLEEVAPKPVSKQKELEEKPGDVKLKPVKREKL</sequence>
<feature type="region of interest" description="Disordered" evidence="1">
    <location>
        <begin position="369"/>
        <end position="488"/>
    </location>
</feature>
<feature type="compositionally biased region" description="Basic and acidic residues" evidence="1">
    <location>
        <begin position="445"/>
        <end position="465"/>
    </location>
</feature>
<dbReference type="Proteomes" id="UP000838756">
    <property type="component" value="Unassembled WGS sequence"/>
</dbReference>
<feature type="non-terminal residue" evidence="2">
    <location>
        <position position="647"/>
    </location>
</feature>
<feature type="compositionally biased region" description="Basic and acidic residues" evidence="1">
    <location>
        <begin position="390"/>
        <end position="420"/>
    </location>
</feature>
<evidence type="ECO:0000256" key="1">
    <source>
        <dbReference type="SAM" id="MobiDB-lite"/>
    </source>
</evidence>
<dbReference type="OrthoDB" id="6930978at2759"/>